<comment type="caution">
    <text evidence="4">The sequence shown here is derived from an EMBL/GenBank/DDBJ whole genome shotgun (WGS) entry which is preliminary data.</text>
</comment>
<protein>
    <recommendedName>
        <fullName evidence="6">FAD-binding domain-containing protein</fullName>
    </recommendedName>
</protein>
<evidence type="ECO:0008006" key="6">
    <source>
        <dbReference type="Google" id="ProtNLM"/>
    </source>
</evidence>
<dbReference type="Gene3D" id="3.50.50.60">
    <property type="entry name" value="FAD/NAD(P)-binding domain"/>
    <property type="match status" value="1"/>
</dbReference>
<dbReference type="GO" id="GO:0004497">
    <property type="term" value="F:monooxygenase activity"/>
    <property type="evidence" value="ECO:0007669"/>
    <property type="project" value="UniProtKB-KW"/>
</dbReference>
<evidence type="ECO:0000256" key="2">
    <source>
        <dbReference type="ARBA" id="ARBA00023002"/>
    </source>
</evidence>
<dbReference type="AlphaFoldDB" id="A0AAD4HVA5"/>
<gene>
    <name evidence="4" type="ORF">NEMBOFW57_009249</name>
</gene>
<dbReference type="Proteomes" id="UP001197093">
    <property type="component" value="Unassembled WGS sequence"/>
</dbReference>
<organism evidence="4 5">
    <name type="scientific">Staphylotrichum longicolle</name>
    <dbReference type="NCBI Taxonomy" id="669026"/>
    <lineage>
        <taxon>Eukaryota</taxon>
        <taxon>Fungi</taxon>
        <taxon>Dikarya</taxon>
        <taxon>Ascomycota</taxon>
        <taxon>Pezizomycotina</taxon>
        <taxon>Sordariomycetes</taxon>
        <taxon>Sordariomycetidae</taxon>
        <taxon>Sordariales</taxon>
        <taxon>Chaetomiaceae</taxon>
        <taxon>Staphylotrichum</taxon>
    </lineage>
</organism>
<keyword evidence="2" id="KW-0560">Oxidoreductase</keyword>
<evidence type="ECO:0000256" key="3">
    <source>
        <dbReference type="ARBA" id="ARBA00023033"/>
    </source>
</evidence>
<reference evidence="4" key="1">
    <citation type="submission" date="2023-02" db="EMBL/GenBank/DDBJ databases">
        <authorList>
            <person name="Palmer J.M."/>
        </authorList>
    </citation>
    <scope>NUCLEOTIDE SEQUENCE</scope>
    <source>
        <strain evidence="4">FW57</strain>
    </source>
</reference>
<evidence type="ECO:0000256" key="1">
    <source>
        <dbReference type="ARBA" id="ARBA00007992"/>
    </source>
</evidence>
<comment type="similarity">
    <text evidence="1">Belongs to the paxM FAD-dependent monooxygenase family.</text>
</comment>
<accession>A0AAD4HVA5</accession>
<dbReference type="PANTHER" id="PTHR13789:SF306">
    <property type="entry name" value="HYDROXYLASE, PUTATIVE-RELATED"/>
    <property type="match status" value="1"/>
</dbReference>
<sequence>MRNENTSTPNGKLHLEPVGAGIQIPPNSARLLLSWGIGPYFEGHIVEPESISFRRWENGATIGFTKLRPNFNETYGAPYYVIHRADFHSALCKLAAQLGVTIITDSNVISYDEAAPSVKTSGGREYSADLVVAADGVRSTARSVVLGGEDKPAQRTGFAAYRAVVKTELMRDDPDTAWLLEQPALNVW</sequence>
<evidence type="ECO:0000313" key="4">
    <source>
        <dbReference type="EMBL" id="KAG7284641.1"/>
    </source>
</evidence>
<proteinExistence type="inferred from homology"/>
<evidence type="ECO:0000313" key="5">
    <source>
        <dbReference type="Proteomes" id="UP001197093"/>
    </source>
</evidence>
<dbReference type="PANTHER" id="PTHR13789">
    <property type="entry name" value="MONOOXYGENASE"/>
    <property type="match status" value="1"/>
</dbReference>
<keyword evidence="5" id="KW-1185">Reference proteome</keyword>
<keyword evidence="3" id="KW-0503">Monooxygenase</keyword>
<name>A0AAD4HVA5_9PEZI</name>
<dbReference type="InterPro" id="IPR036188">
    <property type="entry name" value="FAD/NAD-bd_sf"/>
</dbReference>
<dbReference type="InterPro" id="IPR050493">
    <property type="entry name" value="FAD-dep_Monooxygenase_BioMet"/>
</dbReference>
<dbReference type="EMBL" id="JAHCVI010000005">
    <property type="protein sequence ID" value="KAG7284641.1"/>
    <property type="molecule type" value="Genomic_DNA"/>
</dbReference>
<dbReference type="SUPFAM" id="SSF51905">
    <property type="entry name" value="FAD/NAD(P)-binding domain"/>
    <property type="match status" value="1"/>
</dbReference>